<sequence length="92" mass="10064">MKIQRTDASLLQSAQSRRQEAAAMTASAQTPAPAQADISVQAQGLEQAHQRMQELSDVDMDKVEQISRALAEGTLELDMDALGRAIIEMHCR</sequence>
<dbReference type="EMBL" id="CP040449">
    <property type="protein sequence ID" value="QFI55887.1"/>
    <property type="molecule type" value="Genomic_DNA"/>
</dbReference>
<dbReference type="SUPFAM" id="SSF101498">
    <property type="entry name" value="Anti-sigma factor FlgM"/>
    <property type="match status" value="1"/>
</dbReference>
<proteinExistence type="inferred from homology"/>
<accession>A0A5J6X0N1</accession>
<feature type="region of interest" description="Disordered" evidence="9">
    <location>
        <begin position="1"/>
        <end position="36"/>
    </location>
</feature>
<evidence type="ECO:0000256" key="3">
    <source>
        <dbReference type="ARBA" id="ARBA00022491"/>
    </source>
</evidence>
<dbReference type="GO" id="GO:0045892">
    <property type="term" value="P:negative regulation of DNA-templated transcription"/>
    <property type="evidence" value="ECO:0007669"/>
    <property type="project" value="InterPro"/>
</dbReference>
<dbReference type="NCBIfam" id="TIGR03824">
    <property type="entry name" value="FlgM_jcvi"/>
    <property type="match status" value="1"/>
</dbReference>
<dbReference type="InterPro" id="IPR007412">
    <property type="entry name" value="FlgM"/>
</dbReference>
<keyword evidence="12" id="KW-1185">Reference proteome</keyword>
<dbReference type="KEGG" id="asim:FE240_15045"/>
<dbReference type="Proteomes" id="UP000594034">
    <property type="component" value="Chromosome"/>
</dbReference>
<evidence type="ECO:0000256" key="7">
    <source>
        <dbReference type="ARBA" id="ARBA00024739"/>
    </source>
</evidence>
<comment type="similarity">
    <text evidence="1">Belongs to the FlgM family.</text>
</comment>
<evidence type="ECO:0000256" key="4">
    <source>
        <dbReference type="ARBA" id="ARBA00022795"/>
    </source>
</evidence>
<keyword evidence="6" id="KW-0804">Transcription</keyword>
<evidence type="ECO:0000256" key="1">
    <source>
        <dbReference type="ARBA" id="ARBA00005322"/>
    </source>
</evidence>
<evidence type="ECO:0000256" key="6">
    <source>
        <dbReference type="ARBA" id="ARBA00023163"/>
    </source>
</evidence>
<evidence type="ECO:0000313" key="11">
    <source>
        <dbReference type="EMBL" id="QFI55887.1"/>
    </source>
</evidence>
<dbReference type="AlphaFoldDB" id="A0A5J6X0N1"/>
<dbReference type="GO" id="GO:0044781">
    <property type="term" value="P:bacterial-type flagellum organization"/>
    <property type="evidence" value="ECO:0007669"/>
    <property type="project" value="UniProtKB-KW"/>
</dbReference>
<keyword evidence="4" id="KW-1005">Bacterial flagellum biogenesis</keyword>
<dbReference type="InterPro" id="IPR035890">
    <property type="entry name" value="Anti-sigma-28_factor_FlgM_sf"/>
</dbReference>
<evidence type="ECO:0000256" key="8">
    <source>
        <dbReference type="ARBA" id="ARBA00030117"/>
    </source>
</evidence>
<dbReference type="Pfam" id="PF04316">
    <property type="entry name" value="FlgM"/>
    <property type="match status" value="1"/>
</dbReference>
<dbReference type="RefSeq" id="WP_193002075.1">
    <property type="nucleotide sequence ID" value="NZ_CP040449.1"/>
</dbReference>
<evidence type="ECO:0000313" key="12">
    <source>
        <dbReference type="Proteomes" id="UP000594034"/>
    </source>
</evidence>
<name>A0A5J6X0N1_9GAMM</name>
<keyword evidence="11" id="KW-0282">Flagellum</keyword>
<protein>
    <recommendedName>
        <fullName evidence="2">Negative regulator of flagellin synthesis</fullName>
    </recommendedName>
    <alternativeName>
        <fullName evidence="8">Anti-sigma-28 factor</fullName>
    </alternativeName>
</protein>
<dbReference type="InterPro" id="IPR031316">
    <property type="entry name" value="FlgM_C"/>
</dbReference>
<feature type="domain" description="Anti-sigma-28 factor FlgM C-terminal" evidence="10">
    <location>
        <begin position="37"/>
        <end position="87"/>
    </location>
</feature>
<gene>
    <name evidence="11" type="primary">flgM</name>
    <name evidence="11" type="ORF">FE240_15045</name>
</gene>
<evidence type="ECO:0000256" key="9">
    <source>
        <dbReference type="SAM" id="MobiDB-lite"/>
    </source>
</evidence>
<keyword evidence="11" id="KW-0969">Cilium</keyword>
<keyword evidence="5" id="KW-0805">Transcription regulation</keyword>
<evidence type="ECO:0000259" key="10">
    <source>
        <dbReference type="Pfam" id="PF04316"/>
    </source>
</evidence>
<organism evidence="11 12">
    <name type="scientific">Aeromonas simiae</name>
    <dbReference type="NCBI Taxonomy" id="218936"/>
    <lineage>
        <taxon>Bacteria</taxon>
        <taxon>Pseudomonadati</taxon>
        <taxon>Pseudomonadota</taxon>
        <taxon>Gammaproteobacteria</taxon>
        <taxon>Aeromonadales</taxon>
        <taxon>Aeromonadaceae</taxon>
        <taxon>Aeromonas</taxon>
    </lineage>
</organism>
<comment type="function">
    <text evidence="7">Responsible for the coupling of flagellin expression to flagellar assembly by preventing expression of the flagellin genes when a component of the middle class of proteins is defective. It negatively regulates flagellar genes by inhibiting the activity of FliA by directly binding to FliA.</text>
</comment>
<feature type="compositionally biased region" description="Polar residues" evidence="9">
    <location>
        <begin position="1"/>
        <end position="11"/>
    </location>
</feature>
<evidence type="ECO:0000256" key="5">
    <source>
        <dbReference type="ARBA" id="ARBA00023015"/>
    </source>
</evidence>
<keyword evidence="11" id="KW-0966">Cell projection</keyword>
<evidence type="ECO:0000256" key="2">
    <source>
        <dbReference type="ARBA" id="ARBA00017823"/>
    </source>
</evidence>
<feature type="compositionally biased region" description="Low complexity" evidence="9">
    <location>
        <begin position="12"/>
        <end position="36"/>
    </location>
</feature>
<reference evidence="11 12" key="1">
    <citation type="submission" date="2019-05" db="EMBL/GenBank/DDBJ databases">
        <title>OXA-830, a novel chromosomally encoded expanded-spectrum class D beta-lactamase in Aeromonas simiae.</title>
        <authorList>
            <person name="Zhou W."/>
            <person name="Chen Q."/>
        </authorList>
    </citation>
    <scope>NUCLEOTIDE SEQUENCE [LARGE SCALE GENOMIC DNA]</scope>
    <source>
        <strain evidence="11 12">A6</strain>
    </source>
</reference>
<keyword evidence="3" id="KW-0678">Repressor</keyword>